<sequence length="362" mass="39032">MKVLRETENRPVDQFYGPGMDTVDVLVVGAGLAGLNTARLLAEAGLDVAVCERRTSLETGIRTTGIFVRRTLTDYRLPHLGPAVRRVLLYPPSLNEPVELVSARDEFRVGDMAGIYAQAVKDAERAGAQVNLNASYPAKATRARFTIGADGARSTVAKQLGLDVNRQLITGIEEVYPIRTGSTPTFHCVVDPRLAPGYIAWVIDDGEHAHVGLAGRADRFTAPLPQLLQRFRDSFPTPEPAGPVQRRGGPIPVGGLLRRIVSPQGLLVGDAAGAVSPLTAGGLDPCMRMSELAASVTSDYLRSGNKYVLEHYDAAAMRRRYLLRSTMRRGLSLVRGPGLAELAFTGLRTPVGKAVAKRILFT</sequence>
<proteinExistence type="predicted"/>
<evidence type="ECO:0000313" key="3">
    <source>
        <dbReference type="Proteomes" id="UP000246005"/>
    </source>
</evidence>
<gene>
    <name evidence="2" type="ORF">C8D88_103462</name>
</gene>
<dbReference type="InterPro" id="IPR050407">
    <property type="entry name" value="Geranylgeranyl_reductase"/>
</dbReference>
<name>A0A316I4E3_9PSEU</name>
<dbReference type="Gene3D" id="3.50.50.60">
    <property type="entry name" value="FAD/NAD(P)-binding domain"/>
    <property type="match status" value="1"/>
</dbReference>
<dbReference type="Pfam" id="PF01266">
    <property type="entry name" value="DAO"/>
    <property type="match status" value="1"/>
</dbReference>
<dbReference type="AlphaFoldDB" id="A0A316I4E3"/>
<dbReference type="PANTHER" id="PTHR42685:SF18">
    <property type="entry name" value="DIGERANYLGERANYLGLYCEROPHOSPHOLIPID REDUCTASE"/>
    <property type="match status" value="1"/>
</dbReference>
<dbReference type="PANTHER" id="PTHR42685">
    <property type="entry name" value="GERANYLGERANYL DIPHOSPHATE REDUCTASE"/>
    <property type="match status" value="1"/>
</dbReference>
<reference evidence="2 3" key="1">
    <citation type="submission" date="2018-05" db="EMBL/GenBank/DDBJ databases">
        <title>Genomic Encyclopedia of Type Strains, Phase IV (KMG-IV): sequencing the most valuable type-strain genomes for metagenomic binning, comparative biology and taxonomic classification.</title>
        <authorList>
            <person name="Goeker M."/>
        </authorList>
    </citation>
    <scope>NUCLEOTIDE SEQUENCE [LARGE SCALE GENOMIC DNA]</scope>
    <source>
        <strain evidence="2 3">DSM 45480</strain>
    </source>
</reference>
<dbReference type="PRINTS" id="PR00420">
    <property type="entry name" value="RNGMNOXGNASE"/>
</dbReference>
<accession>A0A316I4E3</accession>
<comment type="caution">
    <text evidence="2">The sequence shown here is derived from an EMBL/GenBank/DDBJ whole genome shotgun (WGS) entry which is preliminary data.</text>
</comment>
<protein>
    <submittedName>
        <fullName evidence="2">Flavin-dependent dehydrogenase</fullName>
    </submittedName>
</protein>
<dbReference type="InterPro" id="IPR036188">
    <property type="entry name" value="FAD/NAD-bd_sf"/>
</dbReference>
<dbReference type="Proteomes" id="UP000246005">
    <property type="component" value="Unassembled WGS sequence"/>
</dbReference>
<evidence type="ECO:0000259" key="1">
    <source>
        <dbReference type="Pfam" id="PF01266"/>
    </source>
</evidence>
<feature type="domain" description="FAD dependent oxidoreductase" evidence="1">
    <location>
        <begin position="24"/>
        <end position="133"/>
    </location>
</feature>
<evidence type="ECO:0000313" key="2">
    <source>
        <dbReference type="EMBL" id="PWK88266.1"/>
    </source>
</evidence>
<dbReference type="EMBL" id="QGHB01000003">
    <property type="protein sequence ID" value="PWK88266.1"/>
    <property type="molecule type" value="Genomic_DNA"/>
</dbReference>
<dbReference type="InterPro" id="IPR006076">
    <property type="entry name" value="FAD-dep_OxRdtase"/>
</dbReference>
<organism evidence="2 3">
    <name type="scientific">Lentzea atacamensis</name>
    <dbReference type="NCBI Taxonomy" id="531938"/>
    <lineage>
        <taxon>Bacteria</taxon>
        <taxon>Bacillati</taxon>
        <taxon>Actinomycetota</taxon>
        <taxon>Actinomycetes</taxon>
        <taxon>Pseudonocardiales</taxon>
        <taxon>Pseudonocardiaceae</taxon>
        <taxon>Lentzea</taxon>
    </lineage>
</organism>
<dbReference type="SUPFAM" id="SSF51905">
    <property type="entry name" value="FAD/NAD(P)-binding domain"/>
    <property type="match status" value="1"/>
</dbReference>